<dbReference type="EMBL" id="BNJK01000001">
    <property type="protein sequence ID" value="GHO91754.1"/>
    <property type="molecule type" value="Genomic_DNA"/>
</dbReference>
<evidence type="ECO:0000313" key="4">
    <source>
        <dbReference type="Proteomes" id="UP000597444"/>
    </source>
</evidence>
<evidence type="ECO:0000313" key="3">
    <source>
        <dbReference type="EMBL" id="GHO91754.1"/>
    </source>
</evidence>
<organism evidence="3 4">
    <name type="scientific">Reticulibacter mediterranei</name>
    <dbReference type="NCBI Taxonomy" id="2778369"/>
    <lineage>
        <taxon>Bacteria</taxon>
        <taxon>Bacillati</taxon>
        <taxon>Chloroflexota</taxon>
        <taxon>Ktedonobacteria</taxon>
        <taxon>Ktedonobacterales</taxon>
        <taxon>Reticulibacteraceae</taxon>
        <taxon>Reticulibacter</taxon>
    </lineage>
</organism>
<evidence type="ECO:0000256" key="1">
    <source>
        <dbReference type="SAM" id="MobiDB-lite"/>
    </source>
</evidence>
<dbReference type="AlphaFoldDB" id="A0A8J3IA73"/>
<accession>A0A8J3IA73</accession>
<feature type="compositionally biased region" description="Pro residues" evidence="1">
    <location>
        <begin position="47"/>
        <end position="58"/>
    </location>
</feature>
<keyword evidence="2" id="KW-1133">Transmembrane helix</keyword>
<dbReference type="Proteomes" id="UP000597444">
    <property type="component" value="Unassembled WGS sequence"/>
</dbReference>
<evidence type="ECO:0000256" key="2">
    <source>
        <dbReference type="SAM" id="Phobius"/>
    </source>
</evidence>
<reference evidence="3" key="1">
    <citation type="submission" date="2020-10" db="EMBL/GenBank/DDBJ databases">
        <title>Taxonomic study of unclassified bacteria belonging to the class Ktedonobacteria.</title>
        <authorList>
            <person name="Yabe S."/>
            <person name="Wang C.M."/>
            <person name="Zheng Y."/>
            <person name="Sakai Y."/>
            <person name="Cavaletti L."/>
            <person name="Monciardini P."/>
            <person name="Donadio S."/>
        </authorList>
    </citation>
    <scope>NUCLEOTIDE SEQUENCE</scope>
    <source>
        <strain evidence="3">ID150040</strain>
    </source>
</reference>
<keyword evidence="2" id="KW-0472">Membrane</keyword>
<dbReference type="RefSeq" id="WP_220202628.1">
    <property type="nucleotide sequence ID" value="NZ_BNJK01000001.1"/>
</dbReference>
<comment type="caution">
    <text evidence="3">The sequence shown here is derived from an EMBL/GenBank/DDBJ whole genome shotgun (WGS) entry which is preliminary data.</text>
</comment>
<gene>
    <name evidence="3" type="ORF">KSF_018020</name>
</gene>
<feature type="transmembrane region" description="Helical" evidence="2">
    <location>
        <begin position="78"/>
        <end position="99"/>
    </location>
</feature>
<feature type="compositionally biased region" description="Polar residues" evidence="1">
    <location>
        <begin position="16"/>
        <end position="27"/>
    </location>
</feature>
<keyword evidence="4" id="KW-1185">Reference proteome</keyword>
<proteinExistence type="predicted"/>
<protein>
    <submittedName>
        <fullName evidence="3">Uncharacterized protein</fullName>
    </submittedName>
</protein>
<name>A0A8J3IA73_9CHLR</name>
<sequence>MQEQPGPGGESWERPSGTQPIASLNGTSKHRAIPQRPPGMPRVSQPPNVPRVNPPPATPRVARPKREEVEPKSLRKRLLWIGSLFLICAILACAGGFFATNLVNSMNASSGAATTATNFLTALSKQDYAQAYKDLGAAITLQMSQDDFTKHALSDDRCSGQITDFSEVADSAQHQDTSQSYAFSIKRSKLSKPYQIRLTLQQDTEGNTWKVVDYGKNLGPSQQSSSCK</sequence>
<feature type="region of interest" description="Disordered" evidence="1">
    <location>
        <begin position="1"/>
        <end position="69"/>
    </location>
</feature>
<keyword evidence="2" id="KW-0812">Transmembrane</keyword>